<dbReference type="EMBL" id="JASAYQ010000002">
    <property type="protein sequence ID" value="MDP8172094.1"/>
    <property type="molecule type" value="Genomic_DNA"/>
</dbReference>
<organism evidence="1 2">
    <name type="scientific">Phocoenobacter skyensis</name>
    <dbReference type="NCBI Taxonomy" id="97481"/>
    <lineage>
        <taxon>Bacteria</taxon>
        <taxon>Pseudomonadati</taxon>
        <taxon>Pseudomonadota</taxon>
        <taxon>Gammaproteobacteria</taxon>
        <taxon>Pasteurellales</taxon>
        <taxon>Pasteurellaceae</taxon>
        <taxon>Phocoenobacter</taxon>
    </lineage>
</organism>
<dbReference type="Proteomes" id="UP001236239">
    <property type="component" value="Unassembled WGS sequence"/>
</dbReference>
<gene>
    <name evidence="1" type="ORF">QJU93_01820</name>
</gene>
<dbReference type="RefSeq" id="WP_306373910.1">
    <property type="nucleotide sequence ID" value="NZ_JASAYK010000002.1"/>
</dbReference>
<evidence type="ECO:0000313" key="2">
    <source>
        <dbReference type="Proteomes" id="UP001236239"/>
    </source>
</evidence>
<proteinExistence type="predicted"/>
<name>A0AAJ6NZY0_9PAST</name>
<sequence length="67" mass="7668">MSEKANGDFIFIAYSLHKTILDSVDVLNKKYSQTATQVKRPDSLRVESDESLYVDNLNDLKNDVNIF</sequence>
<reference evidence="1" key="1">
    <citation type="journal article" date="2023" name="Front. Microbiol.">
        <title>Phylogeography and host specificity of Pasteurellaceae pathogenic to sea-farmed fish in the north-east Atlantic.</title>
        <authorList>
            <person name="Gulla S."/>
            <person name="Colquhoun D.J."/>
            <person name="Olsen A.B."/>
            <person name="Spilsberg B."/>
            <person name="Lagesen K."/>
            <person name="Aakesson C.P."/>
            <person name="Strom S."/>
            <person name="Manji F."/>
            <person name="Birkbeck T.H."/>
            <person name="Nilsen H.K."/>
        </authorList>
    </citation>
    <scope>NUCLEOTIDE SEQUENCE</scope>
    <source>
        <strain evidence="1">TW16_20</strain>
    </source>
</reference>
<comment type="caution">
    <text evidence="1">The sequence shown here is derived from an EMBL/GenBank/DDBJ whole genome shotgun (WGS) entry which is preliminary data.</text>
</comment>
<dbReference type="AlphaFoldDB" id="A0AAJ6NZY0"/>
<accession>A0AAJ6NZY0</accession>
<protein>
    <submittedName>
        <fullName evidence="1">Uncharacterized protein</fullName>
    </submittedName>
</protein>
<evidence type="ECO:0000313" key="1">
    <source>
        <dbReference type="EMBL" id="MDP8172094.1"/>
    </source>
</evidence>